<dbReference type="GO" id="GO:0003677">
    <property type="term" value="F:DNA binding"/>
    <property type="evidence" value="ECO:0007669"/>
    <property type="project" value="InterPro"/>
</dbReference>
<dbReference type="Gene3D" id="1.10.260.40">
    <property type="entry name" value="lambda repressor-like DNA-binding domains"/>
    <property type="match status" value="1"/>
</dbReference>
<name>A0AAV5AUY9_9FLAO</name>
<dbReference type="InterPro" id="IPR010982">
    <property type="entry name" value="Lambda_DNA-bd_dom_sf"/>
</dbReference>
<organism evidence="2 4">
    <name type="scientific">Capnocytophaga catalasegens</name>
    <dbReference type="NCBI Taxonomy" id="1004260"/>
    <lineage>
        <taxon>Bacteria</taxon>
        <taxon>Pseudomonadati</taxon>
        <taxon>Bacteroidota</taxon>
        <taxon>Flavobacteriia</taxon>
        <taxon>Flavobacteriales</taxon>
        <taxon>Flavobacteriaceae</taxon>
        <taxon>Capnocytophaga</taxon>
    </lineage>
</organism>
<proteinExistence type="predicted"/>
<feature type="region of interest" description="Disordered" evidence="1">
    <location>
        <begin position="96"/>
        <end position="118"/>
    </location>
</feature>
<gene>
    <name evidence="2" type="ORF">RCZ15_04650</name>
    <name evidence="3" type="ORF">RCZ16_25640</name>
</gene>
<evidence type="ECO:0000313" key="4">
    <source>
        <dbReference type="Proteomes" id="UP001207736"/>
    </source>
</evidence>
<reference evidence="2 5" key="1">
    <citation type="submission" date="2021-11" db="EMBL/GenBank/DDBJ databases">
        <title>Draft genome sequence of Capnocytophaga sp. strain KC07075 isolated from cat oral cavity.</title>
        <authorList>
            <person name="Suzuki M."/>
            <person name="Imaoka K."/>
            <person name="Kimura M."/>
            <person name="Morikawa S."/>
            <person name="Maeda K."/>
        </authorList>
    </citation>
    <scope>NUCLEOTIDE SEQUENCE</scope>
    <source>
        <strain evidence="2">KC07075</strain>
        <strain evidence="3 5">KC07079</strain>
    </source>
</reference>
<protein>
    <recommendedName>
        <fullName evidence="6">HTH cro/C1-type domain-containing protein</fullName>
    </recommendedName>
</protein>
<dbReference type="Proteomes" id="UP001207736">
    <property type="component" value="Unassembled WGS sequence"/>
</dbReference>
<evidence type="ECO:0000313" key="5">
    <source>
        <dbReference type="Proteomes" id="UP001208692"/>
    </source>
</evidence>
<dbReference type="EMBL" id="BQKA01000008">
    <property type="protein sequence ID" value="GJM49490.1"/>
    <property type="molecule type" value="Genomic_DNA"/>
</dbReference>
<sequence>MIGFAPQVISNIVSGRKSKPSFDVLNAVLSSFVDVNAEWLITGKGEMLKSEAKKEVVTPNNDKYVAMLEKNNALLEENKALLQAENERLKAEIQALKSSSPQSVRAIQPSQPTQPSTR</sequence>
<evidence type="ECO:0000313" key="2">
    <source>
        <dbReference type="EMBL" id="GJM49490.1"/>
    </source>
</evidence>
<evidence type="ECO:0000256" key="1">
    <source>
        <dbReference type="SAM" id="MobiDB-lite"/>
    </source>
</evidence>
<dbReference type="AlphaFoldDB" id="A0AAV5AUY9"/>
<dbReference type="Proteomes" id="UP001208692">
    <property type="component" value="Unassembled WGS sequence"/>
</dbReference>
<evidence type="ECO:0008006" key="6">
    <source>
        <dbReference type="Google" id="ProtNLM"/>
    </source>
</evidence>
<accession>A0AAV5AUY9</accession>
<dbReference type="EMBL" id="BQKB01000080">
    <property type="protein sequence ID" value="GJM54248.1"/>
    <property type="molecule type" value="Genomic_DNA"/>
</dbReference>
<keyword evidence="5" id="KW-1185">Reference proteome</keyword>
<evidence type="ECO:0000313" key="3">
    <source>
        <dbReference type="EMBL" id="GJM54248.1"/>
    </source>
</evidence>
<comment type="caution">
    <text evidence="2">The sequence shown here is derived from an EMBL/GenBank/DDBJ whole genome shotgun (WGS) entry which is preliminary data.</text>
</comment>